<dbReference type="NCBIfam" id="NF009489">
    <property type="entry name" value="PRK12851.1"/>
    <property type="match status" value="1"/>
</dbReference>
<organism evidence="5 6">
    <name type="scientific">Candidatus Blautia gallistercoris</name>
    <dbReference type="NCBI Taxonomy" id="2838490"/>
    <lineage>
        <taxon>Bacteria</taxon>
        <taxon>Bacillati</taxon>
        <taxon>Bacillota</taxon>
        <taxon>Clostridia</taxon>
        <taxon>Lachnospirales</taxon>
        <taxon>Lachnospiraceae</taxon>
        <taxon>Blautia</taxon>
    </lineage>
</organism>
<dbReference type="PRINTS" id="PR00298">
    <property type="entry name" value="CHAPERONIN60"/>
</dbReference>
<dbReference type="Pfam" id="PF00118">
    <property type="entry name" value="Cpn60_TCP1"/>
    <property type="match status" value="1"/>
</dbReference>
<evidence type="ECO:0000313" key="6">
    <source>
        <dbReference type="Proteomes" id="UP000886817"/>
    </source>
</evidence>
<dbReference type="InterPro" id="IPR027409">
    <property type="entry name" value="GroEL-like_apical_dom_sf"/>
</dbReference>
<dbReference type="InterPro" id="IPR027410">
    <property type="entry name" value="TCP-1-like_intermed_sf"/>
</dbReference>
<dbReference type="Gene3D" id="3.50.7.10">
    <property type="entry name" value="GroEL"/>
    <property type="match status" value="1"/>
</dbReference>
<dbReference type="Gene3D" id="3.30.260.10">
    <property type="entry name" value="TCP-1-like chaperonin intermediate domain"/>
    <property type="match status" value="1"/>
</dbReference>
<dbReference type="NCBIfam" id="NF009487">
    <property type="entry name" value="PRK12849.1"/>
    <property type="match status" value="1"/>
</dbReference>
<reference evidence="5" key="1">
    <citation type="journal article" date="2021" name="PeerJ">
        <title>Extensive microbial diversity within the chicken gut microbiome revealed by metagenomics and culture.</title>
        <authorList>
            <person name="Gilroy R."/>
            <person name="Ravi A."/>
            <person name="Getino M."/>
            <person name="Pursley I."/>
            <person name="Horton D.L."/>
            <person name="Alikhan N.F."/>
            <person name="Baker D."/>
            <person name="Gharbi K."/>
            <person name="Hall N."/>
            <person name="Watson M."/>
            <person name="Adriaenssens E.M."/>
            <person name="Foster-Nyarko E."/>
            <person name="Jarju S."/>
            <person name="Secka A."/>
            <person name="Antonio M."/>
            <person name="Oren A."/>
            <person name="Chaudhuri R.R."/>
            <person name="La Ragione R."/>
            <person name="Hildebrand F."/>
            <person name="Pallen M.J."/>
        </authorList>
    </citation>
    <scope>NUCLEOTIDE SEQUENCE</scope>
    <source>
        <strain evidence="5">ChiSjej1B19-8411</strain>
    </source>
</reference>
<comment type="function">
    <text evidence="4">Together with its co-chaperonin GroES, plays an essential role in assisting protein folding. The GroEL-GroES system forms a nano-cage that allows encapsulation of the non-native substrate proteins and provides a physical environment optimized to promote and accelerate protein folding.</text>
</comment>
<dbReference type="EMBL" id="DXEX01000251">
    <property type="protein sequence ID" value="HIX60375.1"/>
    <property type="molecule type" value="Genomic_DNA"/>
</dbReference>
<name>A0A9D1WJS0_9FIRM</name>
<dbReference type="NCBIfam" id="NF000592">
    <property type="entry name" value="PRK00013.1"/>
    <property type="match status" value="1"/>
</dbReference>
<dbReference type="Gene3D" id="1.10.560.10">
    <property type="entry name" value="GroEL-like equatorial domain"/>
    <property type="match status" value="1"/>
</dbReference>
<keyword evidence="2" id="KW-0143">Chaperone</keyword>
<dbReference type="SUPFAM" id="SSF48592">
    <property type="entry name" value="GroEL equatorial domain-like"/>
    <property type="match status" value="1"/>
</dbReference>
<dbReference type="CDD" id="cd03344">
    <property type="entry name" value="GroEL"/>
    <property type="match status" value="1"/>
</dbReference>
<dbReference type="GO" id="GO:0140662">
    <property type="term" value="F:ATP-dependent protein folding chaperone"/>
    <property type="evidence" value="ECO:0007669"/>
    <property type="project" value="InterPro"/>
</dbReference>
<dbReference type="SUPFAM" id="SSF54849">
    <property type="entry name" value="GroEL-intermediate domain like"/>
    <property type="match status" value="1"/>
</dbReference>
<dbReference type="Proteomes" id="UP000886817">
    <property type="component" value="Unassembled WGS sequence"/>
</dbReference>
<dbReference type="PANTHER" id="PTHR45633">
    <property type="entry name" value="60 KDA HEAT SHOCK PROTEIN, MITOCHONDRIAL"/>
    <property type="match status" value="1"/>
</dbReference>
<dbReference type="InterPro" id="IPR001844">
    <property type="entry name" value="Cpn60/GroEL"/>
</dbReference>
<dbReference type="FunFam" id="3.50.7.10:FF:000001">
    <property type="entry name" value="60 kDa chaperonin"/>
    <property type="match status" value="1"/>
</dbReference>
<dbReference type="NCBIfam" id="NF009488">
    <property type="entry name" value="PRK12850.1"/>
    <property type="match status" value="1"/>
</dbReference>
<comment type="similarity">
    <text evidence="1 3">Belongs to the chaperonin (HSP60) family.</text>
</comment>
<sequence length="526" mass="55529">MAKKILTYQELQKEMLTGISALADTVRSSLGPAGRNTVLHRPPAPPFFSSEGASIAEEISLENRTADMGIRVIREAASRTRALAGDGSATAIILAHFLLQEGYRNIAAGANPMELRKGIQGAAQLAAASIQRLSRPVKTREAIEQIAASASSDPHIAALIADALEQVGPDGMITVEESGTLDTVLSVEPGMQFQRGYLTPEMITDPNTRSVEFSHPYLLITDEKITSARRLLPLLEQIAGQSRPLLIIADGLEQEARALVLTNIQRGILRAAAVNAPAYGDGRRARLEDLAIFTGGTFVSEENGISLPNATLSMLGSADSVRITRNTTSISGGKGDPETIRIRRAILKKRIQETSYDFEREQARERLSKLSGGAAVIRIGAPSASEAAEQKLLAESALRAVRAAAKEGIVPGGGVVYLCVQPAIQACLSTLQGDRKTGAGLLLRALEQPLLQLAENAGQRGAAVLGKIRCLPPGTGYDVQIGQYVPMLEAGIADPAMVSRIALQSAVSASTILLTAGAGASEILSQ</sequence>
<reference evidence="5" key="2">
    <citation type="submission" date="2021-04" db="EMBL/GenBank/DDBJ databases">
        <authorList>
            <person name="Gilroy R."/>
        </authorList>
    </citation>
    <scope>NUCLEOTIDE SEQUENCE</scope>
    <source>
        <strain evidence="5">ChiSjej1B19-8411</strain>
    </source>
</reference>
<evidence type="ECO:0000313" key="5">
    <source>
        <dbReference type="EMBL" id="HIX60375.1"/>
    </source>
</evidence>
<dbReference type="SUPFAM" id="SSF52029">
    <property type="entry name" value="GroEL apical domain-like"/>
    <property type="match status" value="1"/>
</dbReference>
<dbReference type="GO" id="GO:0042026">
    <property type="term" value="P:protein refolding"/>
    <property type="evidence" value="ECO:0007669"/>
    <property type="project" value="InterPro"/>
</dbReference>
<comment type="subunit">
    <text evidence="4">Forms a cylinder of 14 subunits composed of two heptameric rings stacked back-to-back. Interacts with the co-chaperonin GroES.</text>
</comment>
<gene>
    <name evidence="5" type="ORF">IAA45_11770</name>
</gene>
<proteinExistence type="inferred from homology"/>
<dbReference type="GO" id="GO:0005524">
    <property type="term" value="F:ATP binding"/>
    <property type="evidence" value="ECO:0007669"/>
    <property type="project" value="InterPro"/>
</dbReference>
<accession>A0A9D1WJS0</accession>
<dbReference type="AlphaFoldDB" id="A0A9D1WJS0"/>
<evidence type="ECO:0000256" key="2">
    <source>
        <dbReference type="ARBA" id="ARBA00023186"/>
    </source>
</evidence>
<comment type="caution">
    <text evidence="5">The sequence shown here is derived from an EMBL/GenBank/DDBJ whole genome shotgun (WGS) entry which is preliminary data.</text>
</comment>
<dbReference type="InterPro" id="IPR002423">
    <property type="entry name" value="Cpn60/GroEL/TCP-1"/>
</dbReference>
<evidence type="ECO:0000256" key="1">
    <source>
        <dbReference type="ARBA" id="ARBA00006607"/>
    </source>
</evidence>
<evidence type="ECO:0000256" key="3">
    <source>
        <dbReference type="RuleBase" id="RU000418"/>
    </source>
</evidence>
<dbReference type="InterPro" id="IPR027413">
    <property type="entry name" value="GROEL-like_equatorial_sf"/>
</dbReference>
<protein>
    <recommendedName>
        <fullName evidence="4">60 kDa chaperonin</fullName>
    </recommendedName>
</protein>
<evidence type="ECO:0000256" key="4">
    <source>
        <dbReference type="RuleBase" id="RU000419"/>
    </source>
</evidence>